<evidence type="ECO:0000256" key="1">
    <source>
        <dbReference type="SAM" id="MobiDB-lite"/>
    </source>
</evidence>
<dbReference type="Proteomes" id="UP000183832">
    <property type="component" value="Unassembled WGS sequence"/>
</dbReference>
<keyword evidence="3" id="KW-1185">Reference proteome</keyword>
<dbReference type="AlphaFoldDB" id="A0A1J1J1K9"/>
<feature type="compositionally biased region" description="Polar residues" evidence="1">
    <location>
        <begin position="47"/>
        <end position="60"/>
    </location>
</feature>
<feature type="region of interest" description="Disordered" evidence="1">
    <location>
        <begin position="47"/>
        <end position="114"/>
    </location>
</feature>
<protein>
    <submittedName>
        <fullName evidence="2">CLUMA_CG019408, isoform A</fullName>
    </submittedName>
</protein>
<proteinExistence type="predicted"/>
<reference evidence="2 3" key="1">
    <citation type="submission" date="2015-04" db="EMBL/GenBank/DDBJ databases">
        <authorList>
            <person name="Syromyatnikov M.Y."/>
            <person name="Popov V.N."/>
        </authorList>
    </citation>
    <scope>NUCLEOTIDE SEQUENCE [LARGE SCALE GENOMIC DNA]</scope>
</reference>
<feature type="compositionally biased region" description="Low complexity" evidence="1">
    <location>
        <begin position="71"/>
        <end position="82"/>
    </location>
</feature>
<organism evidence="2 3">
    <name type="scientific">Clunio marinus</name>
    <dbReference type="NCBI Taxonomy" id="568069"/>
    <lineage>
        <taxon>Eukaryota</taxon>
        <taxon>Metazoa</taxon>
        <taxon>Ecdysozoa</taxon>
        <taxon>Arthropoda</taxon>
        <taxon>Hexapoda</taxon>
        <taxon>Insecta</taxon>
        <taxon>Pterygota</taxon>
        <taxon>Neoptera</taxon>
        <taxon>Endopterygota</taxon>
        <taxon>Diptera</taxon>
        <taxon>Nematocera</taxon>
        <taxon>Chironomoidea</taxon>
        <taxon>Chironomidae</taxon>
        <taxon>Clunio</taxon>
    </lineage>
</organism>
<gene>
    <name evidence="2" type="ORF">CLUMA_CG019408</name>
</gene>
<dbReference type="EMBL" id="CVRI01000066">
    <property type="protein sequence ID" value="CRL06224.1"/>
    <property type="molecule type" value="Genomic_DNA"/>
</dbReference>
<accession>A0A1J1J1K9</accession>
<evidence type="ECO:0000313" key="3">
    <source>
        <dbReference type="Proteomes" id="UP000183832"/>
    </source>
</evidence>
<evidence type="ECO:0000313" key="2">
    <source>
        <dbReference type="EMBL" id="CRL06224.1"/>
    </source>
</evidence>
<name>A0A1J1J1K9_9DIPT</name>
<sequence length="114" mass="12961">MKSWQARVDVLQDNFEDDIRSEFQNNPKPSNILNKLPDNIRTSALFPNTSNVVESRTETPSAPPEELILDNSFNSNSQSTTSRQHALRTYQSSHHISENDPPPSYAEIAHKLKK</sequence>